<dbReference type="SUPFAM" id="SSF50952">
    <property type="entry name" value="Soluble quinoprotein glucose dehydrogenase"/>
    <property type="match status" value="1"/>
</dbReference>
<accession>A0ABY4FAZ8</accession>
<dbReference type="PANTHER" id="PTHR33546">
    <property type="entry name" value="LARGE, MULTIFUNCTIONAL SECRETED PROTEIN-RELATED"/>
    <property type="match status" value="1"/>
</dbReference>
<dbReference type="RefSeq" id="WP_244719350.1">
    <property type="nucleotide sequence ID" value="NZ_CP095049.1"/>
</dbReference>
<name>A0ABY4FAZ8_9BACT</name>
<gene>
    <name evidence="2" type="ORF">MUN80_02825</name>
</gene>
<evidence type="ECO:0000313" key="2">
    <source>
        <dbReference type="EMBL" id="UOQ53700.1"/>
    </source>
</evidence>
<feature type="domain" description="Pyrroloquinoline quinone-dependent pyranose dehydrogenase beta-propeller" evidence="1">
    <location>
        <begin position="309"/>
        <end position="430"/>
    </location>
</feature>
<dbReference type="InterPro" id="IPR011042">
    <property type="entry name" value="6-blade_b-propeller_TolB-like"/>
</dbReference>
<feature type="domain" description="Pyrroloquinoline quinone-dependent pyranose dehydrogenase beta-propeller" evidence="1">
    <location>
        <begin position="77"/>
        <end position="264"/>
    </location>
</feature>
<evidence type="ECO:0000313" key="3">
    <source>
        <dbReference type="Proteomes" id="UP000831785"/>
    </source>
</evidence>
<evidence type="ECO:0000259" key="1">
    <source>
        <dbReference type="Pfam" id="PF22807"/>
    </source>
</evidence>
<dbReference type="Proteomes" id="UP000831785">
    <property type="component" value="Chromosome"/>
</dbReference>
<reference evidence="2 3" key="1">
    <citation type="submission" date="2022-04" db="EMBL/GenBank/DDBJ databases">
        <title>Hymenobacter sp. isolated from the air.</title>
        <authorList>
            <person name="Won M."/>
            <person name="Lee C.-M."/>
            <person name="Woen H.-Y."/>
            <person name="Kwon S.-W."/>
        </authorList>
    </citation>
    <scope>NUCLEOTIDE SEQUENCE [LARGE SCALE GENOMIC DNA]</scope>
    <source>
        <strain evidence="3">5116 S-27</strain>
    </source>
</reference>
<dbReference type="InterPro" id="IPR054539">
    <property type="entry name" value="Beta-prop_PDH"/>
</dbReference>
<sequence>MHFKLNSLFFVAALGLVACDKDEDATEEPQNGDFPTETLTASPTTIRVSTLPAPFASQSVTNYPQVLNERPENAKLKVPQGYAVNVFADDLPQGRWMAVAPNGDIFVAQMMLNQIMVLRDTNGDGRADERTVWATGGPLSRPLGMAFNGNYFYVATSGAILRYDYSSGQKQASGQPTQLAELPGGGQHPARSLLIYNNKMYVGIGSSENASVEKDQRRTTIQEFNLDGSGQTTYASGLRNPQGMDVNPARTGEIWSVVNERDALGDDLVPDYATVVPRGAFFGYPWAYLAPDKRDPRITEPAPAQVTSTRTPEVLLRAHSAALGLAFYTGTAFPEDARGDLFLAMRGSWNRSVGSGYKVVRVRMNAAGLPETAGADGRGASYEDFVTGWQLNEGQAAPPQVWGRPVGIITGPDGSLLIAEDGTGVVWRVSYKGN</sequence>
<dbReference type="Gene3D" id="2.120.10.30">
    <property type="entry name" value="TolB, C-terminal domain"/>
    <property type="match status" value="1"/>
</dbReference>
<dbReference type="EMBL" id="CP095049">
    <property type="protein sequence ID" value="UOQ53700.1"/>
    <property type="molecule type" value="Genomic_DNA"/>
</dbReference>
<keyword evidence="3" id="KW-1185">Reference proteome</keyword>
<dbReference type="PROSITE" id="PS51257">
    <property type="entry name" value="PROKAR_LIPOPROTEIN"/>
    <property type="match status" value="1"/>
</dbReference>
<dbReference type="PANTHER" id="PTHR33546:SF1">
    <property type="entry name" value="LARGE, MULTIFUNCTIONAL SECRETED PROTEIN"/>
    <property type="match status" value="1"/>
</dbReference>
<organism evidence="2 3">
    <name type="scientific">Hymenobacter cellulosivorans</name>
    <dbReference type="NCBI Taxonomy" id="2932249"/>
    <lineage>
        <taxon>Bacteria</taxon>
        <taxon>Pseudomonadati</taxon>
        <taxon>Bacteroidota</taxon>
        <taxon>Cytophagia</taxon>
        <taxon>Cytophagales</taxon>
        <taxon>Hymenobacteraceae</taxon>
        <taxon>Hymenobacter</taxon>
    </lineage>
</organism>
<proteinExistence type="predicted"/>
<dbReference type="InterPro" id="IPR011041">
    <property type="entry name" value="Quinoprot_gluc/sorb_DH_b-prop"/>
</dbReference>
<protein>
    <submittedName>
        <fullName evidence="2">PQQ-dependent sugar dehydrogenase</fullName>
    </submittedName>
</protein>
<dbReference type="Pfam" id="PF22807">
    <property type="entry name" value="TrAA12"/>
    <property type="match status" value="2"/>
</dbReference>